<dbReference type="Pfam" id="PF03706">
    <property type="entry name" value="LPG_synthase_TM"/>
    <property type="match status" value="1"/>
</dbReference>
<dbReference type="PANTHER" id="PTHR39087">
    <property type="entry name" value="UPF0104 MEMBRANE PROTEIN MJ1595"/>
    <property type="match status" value="1"/>
</dbReference>
<keyword evidence="3 6" id="KW-0812">Transmembrane</keyword>
<feature type="transmembrane region" description="Helical" evidence="6">
    <location>
        <begin position="311"/>
        <end position="328"/>
    </location>
</feature>
<sequence>MGITLRRRWVRLTLSYVVAIAGVGIGAYILVPKSSELRAIATVINDSDTWLLFVAGALELLSIWFYALTTRALAQQHRTNVSRRYILLVTIAASAIGNSLPLGAGVSALYAFRKLEDRSVPKKEAALAVGATNALAVATLALLAALTVPLGGDSVLSGADVVVLLAVGALSFVLVGYAHFVVGVVSYALEFLRSMPRYKVAGARRRAQERRASNLRFELSRSSIAFGSLFAFLNWLFDLLALLLSVHIVHAKVPLFGVVAAYFVGALAANLPITPGGLGVVEGSLAVSLIAFGGGKTSVLAAVLLYRLVSFWIWLPLGWAVHFVLSYLNHRRWKDEGRVETSEFSAKEVWM</sequence>
<name>A0A1M4WWN9_9ACTN</name>
<evidence type="ECO:0000256" key="1">
    <source>
        <dbReference type="ARBA" id="ARBA00004651"/>
    </source>
</evidence>
<dbReference type="GO" id="GO:0005886">
    <property type="term" value="C:plasma membrane"/>
    <property type="evidence" value="ECO:0007669"/>
    <property type="project" value="UniProtKB-SubCell"/>
</dbReference>
<reference evidence="8" key="1">
    <citation type="submission" date="2016-11" db="EMBL/GenBank/DDBJ databases">
        <authorList>
            <person name="Varghese N."/>
            <person name="Submissions S."/>
        </authorList>
    </citation>
    <scope>NUCLEOTIDE SEQUENCE [LARGE SCALE GENOMIC DNA]</scope>
    <source>
        <strain evidence="8">DSM 19514</strain>
    </source>
</reference>
<accession>A0A1M4WWN9</accession>
<evidence type="ECO:0008006" key="9">
    <source>
        <dbReference type="Google" id="ProtNLM"/>
    </source>
</evidence>
<feature type="transmembrane region" description="Helical" evidence="6">
    <location>
        <begin position="162"/>
        <end position="189"/>
    </location>
</feature>
<feature type="transmembrane region" description="Helical" evidence="6">
    <location>
        <begin position="224"/>
        <end position="249"/>
    </location>
</feature>
<dbReference type="NCBIfam" id="TIGR00374">
    <property type="entry name" value="flippase-like domain"/>
    <property type="match status" value="1"/>
</dbReference>
<evidence type="ECO:0000256" key="6">
    <source>
        <dbReference type="SAM" id="Phobius"/>
    </source>
</evidence>
<dbReference type="EMBL" id="FQUL01000030">
    <property type="protein sequence ID" value="SHE85664.1"/>
    <property type="molecule type" value="Genomic_DNA"/>
</dbReference>
<evidence type="ECO:0000256" key="2">
    <source>
        <dbReference type="ARBA" id="ARBA00022475"/>
    </source>
</evidence>
<keyword evidence="5 6" id="KW-0472">Membrane</keyword>
<feature type="transmembrane region" description="Helical" evidence="6">
    <location>
        <begin position="85"/>
        <end position="112"/>
    </location>
</feature>
<dbReference type="RefSeq" id="WP_072791574.1">
    <property type="nucleotide sequence ID" value="NZ_FQUL01000030.1"/>
</dbReference>
<keyword evidence="8" id="KW-1185">Reference proteome</keyword>
<evidence type="ECO:0000256" key="4">
    <source>
        <dbReference type="ARBA" id="ARBA00022989"/>
    </source>
</evidence>
<evidence type="ECO:0000313" key="8">
    <source>
        <dbReference type="Proteomes" id="UP000184295"/>
    </source>
</evidence>
<feature type="transmembrane region" description="Helical" evidence="6">
    <location>
        <begin position="12"/>
        <end position="31"/>
    </location>
</feature>
<dbReference type="InterPro" id="IPR022791">
    <property type="entry name" value="L-PG_synthase/AglD"/>
</dbReference>
<dbReference type="Proteomes" id="UP000184295">
    <property type="component" value="Unassembled WGS sequence"/>
</dbReference>
<evidence type="ECO:0000256" key="5">
    <source>
        <dbReference type="ARBA" id="ARBA00023136"/>
    </source>
</evidence>
<evidence type="ECO:0000256" key="3">
    <source>
        <dbReference type="ARBA" id="ARBA00022692"/>
    </source>
</evidence>
<feature type="transmembrane region" description="Helical" evidence="6">
    <location>
        <begin position="124"/>
        <end position="150"/>
    </location>
</feature>
<feature type="transmembrane region" description="Helical" evidence="6">
    <location>
        <begin position="255"/>
        <end position="273"/>
    </location>
</feature>
<keyword evidence="2" id="KW-1003">Cell membrane</keyword>
<proteinExistence type="predicted"/>
<evidence type="ECO:0000313" key="7">
    <source>
        <dbReference type="EMBL" id="SHE85664.1"/>
    </source>
</evidence>
<protein>
    <recommendedName>
        <fullName evidence="9">Lysylphosphatidylglycerol synthase TM region</fullName>
    </recommendedName>
</protein>
<dbReference type="PANTHER" id="PTHR39087:SF2">
    <property type="entry name" value="UPF0104 MEMBRANE PROTEIN MJ1595"/>
    <property type="match status" value="1"/>
</dbReference>
<dbReference type="STRING" id="1121881.SAMN02745225_01816"/>
<gene>
    <name evidence="7" type="ORF">SAMN02745225_01816</name>
</gene>
<dbReference type="AlphaFoldDB" id="A0A1M4WWN9"/>
<comment type="subcellular location">
    <subcellularLocation>
        <location evidence="1">Cell membrane</location>
        <topology evidence="1">Multi-pass membrane protein</topology>
    </subcellularLocation>
</comment>
<organism evidence="7 8">
    <name type="scientific">Ferrithrix thermotolerans DSM 19514</name>
    <dbReference type="NCBI Taxonomy" id="1121881"/>
    <lineage>
        <taxon>Bacteria</taxon>
        <taxon>Bacillati</taxon>
        <taxon>Actinomycetota</taxon>
        <taxon>Acidimicrobiia</taxon>
        <taxon>Acidimicrobiales</taxon>
        <taxon>Acidimicrobiaceae</taxon>
        <taxon>Ferrithrix</taxon>
    </lineage>
</organism>
<feature type="transmembrane region" description="Helical" evidence="6">
    <location>
        <begin position="51"/>
        <end position="73"/>
    </location>
</feature>
<keyword evidence="4 6" id="KW-1133">Transmembrane helix</keyword>